<keyword evidence="4" id="KW-0472">Membrane</keyword>
<gene>
    <name evidence="7" type="ORF">OXX778_LOCUS8617</name>
</gene>
<organism evidence="7 8">
    <name type="scientific">Brachionus calyciflorus</name>
    <dbReference type="NCBI Taxonomy" id="104777"/>
    <lineage>
        <taxon>Eukaryota</taxon>
        <taxon>Metazoa</taxon>
        <taxon>Spiralia</taxon>
        <taxon>Gnathifera</taxon>
        <taxon>Rotifera</taxon>
        <taxon>Eurotatoria</taxon>
        <taxon>Monogononta</taxon>
        <taxon>Pseudotrocha</taxon>
        <taxon>Ploima</taxon>
        <taxon>Brachionidae</taxon>
        <taxon>Brachionus</taxon>
    </lineage>
</organism>
<evidence type="ECO:0000313" key="8">
    <source>
        <dbReference type="Proteomes" id="UP000663879"/>
    </source>
</evidence>
<evidence type="ECO:0000313" key="7">
    <source>
        <dbReference type="EMBL" id="CAF0844248.1"/>
    </source>
</evidence>
<feature type="compositionally biased region" description="Low complexity" evidence="5">
    <location>
        <begin position="336"/>
        <end position="345"/>
    </location>
</feature>
<dbReference type="PANTHER" id="PTHR13608:SF3">
    <property type="entry name" value="ARMADILLO-LIKE HELICAL DOMAIN-CONTAINING PROTEIN 3"/>
    <property type="match status" value="1"/>
</dbReference>
<dbReference type="InterPro" id="IPR039868">
    <property type="entry name" value="ARMD3-like"/>
</dbReference>
<dbReference type="OrthoDB" id="2012278at2759"/>
<dbReference type="GO" id="GO:0005829">
    <property type="term" value="C:cytosol"/>
    <property type="evidence" value="ECO:0007669"/>
    <property type="project" value="TreeGrafter"/>
</dbReference>
<dbReference type="AlphaFoldDB" id="A0A813VQZ1"/>
<feature type="compositionally biased region" description="Polar residues" evidence="5">
    <location>
        <begin position="324"/>
        <end position="335"/>
    </location>
</feature>
<evidence type="ECO:0000259" key="6">
    <source>
        <dbReference type="SMART" id="SM01158"/>
    </source>
</evidence>
<sequence length="721" mass="83435">MIDKKSKTLPKEKFVTIYETFFKGEDFSLKSGNFWDELFLIKLNSNYIINEFKNISSNEDLIKLKKNINFLCNKAIEYLKFETNPIRLHNIIHTLYLFAYSISITKQIKLNSIETLEFLIGIEDAELKFQTIFDSIYAILTSDEASHYLKTISLRYLLALATQVENANDNLFMEHFMLNNSLFEAIIQIVSDPNSRSLHGRDSLLLLTILLQYQKYESENPYVVKLSILDDEMALTGIAMIMSSSLAEFNRNYANSQKEQEGESSWWNSVGTMIGNMFIGDEEKRRLLTLDDSVLIVLYESVHLNRNFISTLTHAATECSQITSSDSNLTNQAGTSSSNSISGPSTDQNSLDSNPNNMRLLNPLSLSIPTNNNSISQISPGLSSSIELNTQINPPSNLLVVFLQSCSAILQETKIDTNNTYDTIKLFMLILVCISEDQYANSLLHDSNLMYSVFLYQAKLRHRKINPDKVPISRQLACSMLDLIIEFIQSHLMKNFPFELYMKAIGVVHRLMCYQKKYRIRLDYNWQNLWNSLISIIKFVNSYESMFISKGHNIFLLYSKIIVIFNIFITYGDTFLPNAESYDYLYYDVMRMRQVFDNLLSLLNRYVSSSEHKEHVIRLFNQMSNIKSIINHFTPKIDAWSSANHVSSLTEQQVLEIVRTNYDSLTLKLEDDLDQYERYTERPHEEVFFTNLTKRIINETRMHISDLSKFDQVNMLVLNSI</sequence>
<dbReference type="GO" id="GO:0016020">
    <property type="term" value="C:membrane"/>
    <property type="evidence" value="ECO:0007669"/>
    <property type="project" value="UniProtKB-SubCell"/>
</dbReference>
<evidence type="ECO:0000256" key="4">
    <source>
        <dbReference type="ARBA" id="ARBA00023136"/>
    </source>
</evidence>
<dbReference type="Proteomes" id="UP000663879">
    <property type="component" value="Unassembled WGS sequence"/>
</dbReference>
<evidence type="ECO:0000256" key="3">
    <source>
        <dbReference type="ARBA" id="ARBA00022989"/>
    </source>
</evidence>
<name>A0A813VQZ1_9BILA</name>
<evidence type="ECO:0000256" key="2">
    <source>
        <dbReference type="ARBA" id="ARBA00022692"/>
    </source>
</evidence>
<keyword evidence="8" id="KW-1185">Reference proteome</keyword>
<dbReference type="Pfam" id="PF08427">
    <property type="entry name" value="ARMH3_C"/>
    <property type="match status" value="1"/>
</dbReference>
<dbReference type="EMBL" id="CAJNOC010001201">
    <property type="protein sequence ID" value="CAF0844248.1"/>
    <property type="molecule type" value="Genomic_DNA"/>
</dbReference>
<accession>A0A813VQZ1</accession>
<keyword evidence="2" id="KW-0812">Transmembrane</keyword>
<proteinExistence type="predicted"/>
<reference evidence="7" key="1">
    <citation type="submission" date="2021-02" db="EMBL/GenBank/DDBJ databases">
        <authorList>
            <person name="Nowell W R."/>
        </authorList>
    </citation>
    <scope>NUCLEOTIDE SEQUENCE</scope>
    <source>
        <strain evidence="7">Ploen Becks lab</strain>
    </source>
</reference>
<evidence type="ECO:0000256" key="1">
    <source>
        <dbReference type="ARBA" id="ARBA00004370"/>
    </source>
</evidence>
<feature type="region of interest" description="Disordered" evidence="5">
    <location>
        <begin position="324"/>
        <end position="354"/>
    </location>
</feature>
<protein>
    <recommendedName>
        <fullName evidence="6">Armadillo-like helical domain-containing protein</fullName>
    </recommendedName>
</protein>
<dbReference type="PANTHER" id="PTHR13608">
    <property type="entry name" value="ARMADILLO-LIKE HELICAL DOMAIN-CONTAINING PROTEIN 3"/>
    <property type="match status" value="1"/>
</dbReference>
<dbReference type="InterPro" id="IPR013636">
    <property type="entry name" value="ARMH3_C"/>
</dbReference>
<feature type="domain" description="Armadillo-like helical" evidence="6">
    <location>
        <begin position="468"/>
        <end position="704"/>
    </location>
</feature>
<keyword evidence="3" id="KW-1133">Transmembrane helix</keyword>
<comment type="subcellular location">
    <subcellularLocation>
        <location evidence="1">Membrane</location>
    </subcellularLocation>
</comment>
<dbReference type="SMART" id="SM01158">
    <property type="entry name" value="DUF1741"/>
    <property type="match status" value="1"/>
</dbReference>
<comment type="caution">
    <text evidence="7">The sequence shown here is derived from an EMBL/GenBank/DDBJ whole genome shotgun (WGS) entry which is preliminary data.</text>
</comment>
<evidence type="ECO:0000256" key="5">
    <source>
        <dbReference type="SAM" id="MobiDB-lite"/>
    </source>
</evidence>